<feature type="transmembrane region" description="Helical" evidence="1">
    <location>
        <begin position="250"/>
        <end position="270"/>
    </location>
</feature>
<name>A0A0D3G8X4_9ORYZ</name>
<feature type="transmembrane region" description="Helical" evidence="1">
    <location>
        <begin position="211"/>
        <end position="238"/>
    </location>
</feature>
<accession>A0A0D3G8X4</accession>
<protein>
    <submittedName>
        <fullName evidence="2">Uncharacterized protein</fullName>
    </submittedName>
</protein>
<proteinExistence type="predicted"/>
<keyword evidence="1" id="KW-0812">Transmembrane</keyword>
<feature type="transmembrane region" description="Helical" evidence="1">
    <location>
        <begin position="95"/>
        <end position="116"/>
    </location>
</feature>
<feature type="transmembrane region" description="Helical" evidence="1">
    <location>
        <begin position="308"/>
        <end position="341"/>
    </location>
</feature>
<dbReference type="Proteomes" id="UP000026960">
    <property type="component" value="Chromosome 5"/>
</dbReference>
<dbReference type="PaxDb" id="65489-OBART05G20100.1"/>
<evidence type="ECO:0000313" key="3">
    <source>
        <dbReference type="Proteomes" id="UP000026960"/>
    </source>
</evidence>
<feature type="transmembrane region" description="Helical" evidence="1">
    <location>
        <begin position="54"/>
        <end position="74"/>
    </location>
</feature>
<keyword evidence="1" id="KW-1133">Transmembrane helix</keyword>
<organism evidence="2">
    <name type="scientific">Oryza barthii</name>
    <dbReference type="NCBI Taxonomy" id="65489"/>
    <lineage>
        <taxon>Eukaryota</taxon>
        <taxon>Viridiplantae</taxon>
        <taxon>Streptophyta</taxon>
        <taxon>Embryophyta</taxon>
        <taxon>Tracheophyta</taxon>
        <taxon>Spermatophyta</taxon>
        <taxon>Magnoliopsida</taxon>
        <taxon>Liliopsida</taxon>
        <taxon>Poales</taxon>
        <taxon>Poaceae</taxon>
        <taxon>BOP clade</taxon>
        <taxon>Oryzoideae</taxon>
        <taxon>Oryzeae</taxon>
        <taxon>Oryzinae</taxon>
        <taxon>Oryza</taxon>
    </lineage>
</organism>
<dbReference type="eggNOG" id="KOG0583">
    <property type="taxonomic scope" value="Eukaryota"/>
</dbReference>
<feature type="transmembrane region" description="Helical" evidence="1">
    <location>
        <begin position="276"/>
        <end position="296"/>
    </location>
</feature>
<dbReference type="HOGENOM" id="CLU_805042_0_0_1"/>
<dbReference type="EnsemblPlants" id="OBART05G20100.1">
    <property type="protein sequence ID" value="OBART05G20100.1"/>
    <property type="gene ID" value="OBART05G20100"/>
</dbReference>
<keyword evidence="1" id="KW-0472">Membrane</keyword>
<feature type="transmembrane region" description="Helical" evidence="1">
    <location>
        <begin position="122"/>
        <end position="141"/>
    </location>
</feature>
<evidence type="ECO:0000313" key="2">
    <source>
        <dbReference type="EnsemblPlants" id="OBART05G20100.1"/>
    </source>
</evidence>
<sequence length="345" mass="35910">MENQPHAHLLRQRNDTQVERATAFGKEAIGITGSAIVAGVSGYKDIGKGAATTLLFKAGGFSLLVTFVSAVVLMHFQMHQPPAAPRSRCADLSSAVLVSLTGVLLVATNGMFVALMDRDNDTVLVILVLPVVLVLGMLAGADLPPTEGAVTAAAVAQDEAYEEAMKSSAELATFGATAAFAIEGALILGYLKYPSSLDGCGRSPPAQVDLAVASFASTVSVLAMAATALPAAAAAAAASAGARERRAKGFRAVATMSFTLMAGTYAVYLGQKKYDVYLRAAMLVMLAAVVSSLRQMLRPFGRSRARGWWAVAAGAVSLVFPGLALVIAIPLFVKIFVHFYFGHVN</sequence>
<keyword evidence="3" id="KW-1185">Reference proteome</keyword>
<dbReference type="Gramene" id="OBART05G20100.1">
    <property type="protein sequence ID" value="OBART05G20100.1"/>
    <property type="gene ID" value="OBART05G20100"/>
</dbReference>
<reference evidence="2" key="1">
    <citation type="journal article" date="2009" name="Rice">
        <title>De Novo Next Generation Sequencing of Plant Genomes.</title>
        <authorList>
            <person name="Rounsley S."/>
            <person name="Marri P.R."/>
            <person name="Yu Y."/>
            <person name="He R."/>
            <person name="Sisneros N."/>
            <person name="Goicoechea J.L."/>
            <person name="Lee S.J."/>
            <person name="Angelova A."/>
            <person name="Kudrna D."/>
            <person name="Luo M."/>
            <person name="Affourtit J."/>
            <person name="Desany B."/>
            <person name="Knight J."/>
            <person name="Niazi F."/>
            <person name="Egholm M."/>
            <person name="Wing R.A."/>
        </authorList>
    </citation>
    <scope>NUCLEOTIDE SEQUENCE [LARGE SCALE GENOMIC DNA]</scope>
    <source>
        <strain evidence="2">cv. IRGC 105608</strain>
    </source>
</reference>
<dbReference type="AlphaFoldDB" id="A0A0D3G8X4"/>
<evidence type="ECO:0000256" key="1">
    <source>
        <dbReference type="SAM" id="Phobius"/>
    </source>
</evidence>
<reference evidence="2" key="2">
    <citation type="submission" date="2015-03" db="UniProtKB">
        <authorList>
            <consortium name="EnsemblPlants"/>
        </authorList>
    </citation>
    <scope>IDENTIFICATION</scope>
</reference>